<organism evidence="7 8">
    <name type="scientific">Nonomuraea recticatena</name>
    <dbReference type="NCBI Taxonomy" id="46178"/>
    <lineage>
        <taxon>Bacteria</taxon>
        <taxon>Bacillati</taxon>
        <taxon>Actinomycetota</taxon>
        <taxon>Actinomycetes</taxon>
        <taxon>Streptosporangiales</taxon>
        <taxon>Streptosporangiaceae</taxon>
        <taxon>Nonomuraea</taxon>
    </lineage>
</organism>
<feature type="transmembrane region" description="Helical" evidence="6">
    <location>
        <begin position="20"/>
        <end position="45"/>
    </location>
</feature>
<keyword evidence="5 6" id="KW-0472">Membrane</keyword>
<comment type="caution">
    <text evidence="7">The sequence shown here is derived from an EMBL/GenBank/DDBJ whole genome shotgun (WGS) entry which is preliminary data.</text>
</comment>
<feature type="transmembrane region" description="Helical" evidence="6">
    <location>
        <begin position="123"/>
        <end position="143"/>
    </location>
</feature>
<feature type="transmembrane region" description="Helical" evidence="6">
    <location>
        <begin position="155"/>
        <end position="175"/>
    </location>
</feature>
<keyword evidence="4 6" id="KW-1133">Transmembrane helix</keyword>
<evidence type="ECO:0000313" key="8">
    <source>
        <dbReference type="Proteomes" id="UP001501666"/>
    </source>
</evidence>
<dbReference type="InterPro" id="IPR050833">
    <property type="entry name" value="Poly_Biosynth_Transport"/>
</dbReference>
<keyword evidence="3 6" id="KW-0812">Transmembrane</keyword>
<keyword evidence="2" id="KW-1003">Cell membrane</keyword>
<protein>
    <recommendedName>
        <fullName evidence="9">Polysaccharide biosynthesis protein</fullName>
    </recommendedName>
</protein>
<reference evidence="8" key="1">
    <citation type="journal article" date="2019" name="Int. J. Syst. Evol. Microbiol.">
        <title>The Global Catalogue of Microorganisms (GCM) 10K type strain sequencing project: providing services to taxonomists for standard genome sequencing and annotation.</title>
        <authorList>
            <consortium name="The Broad Institute Genomics Platform"/>
            <consortium name="The Broad Institute Genome Sequencing Center for Infectious Disease"/>
            <person name="Wu L."/>
            <person name="Ma J."/>
        </authorList>
    </citation>
    <scope>NUCLEOTIDE SEQUENCE [LARGE SCALE GENOMIC DNA]</scope>
    <source>
        <strain evidence="8">JCM 6835</strain>
    </source>
</reference>
<accession>A0ABP6DZH2</accession>
<evidence type="ECO:0000256" key="4">
    <source>
        <dbReference type="ARBA" id="ARBA00022989"/>
    </source>
</evidence>
<evidence type="ECO:0000256" key="2">
    <source>
        <dbReference type="ARBA" id="ARBA00022475"/>
    </source>
</evidence>
<feature type="transmembrane region" description="Helical" evidence="6">
    <location>
        <begin position="299"/>
        <end position="320"/>
    </location>
</feature>
<dbReference type="Proteomes" id="UP001501666">
    <property type="component" value="Unassembled WGS sequence"/>
</dbReference>
<sequence>MAPVTPARRATGSGGRLGRVARAGLAGVTGAGVSALAQFLLVVIVTRTFSAEQAGTFFTAVALALMVAGIAKLDAGNGLIFFVARAKTYDYRGISGYVRAAVTPGAVLSTVAGVVLYPQLGPLALALPLMVVTDILLAATRGFGSMRTTVLLDGMLLPVAQLALVAVVAAAALPYPQETLAGAWAAPYLVVAALAALSLRRRVPRTPYLPGTARDLWRHTAPRSAASAIQALFQRLDIVIVALLAGPAQAAIYTAATRFKVVGQLASQGLAQAAQPRLVRALAEGDLPRARELYQVTTMWLVLLTWPVWLGYALLAPWLLRIFGTGYDEALPVALVLAGTMMVATACGMVDVVLISAGHTSASLANLVAAVAVTVLLDLALIPAHGALGAAMGWSGGVLVKNLLPLWQIHQRYGLRPFGRHSLTALRFRSWATA</sequence>
<dbReference type="PANTHER" id="PTHR30250">
    <property type="entry name" value="PST FAMILY PREDICTED COLANIC ACID TRANSPORTER"/>
    <property type="match status" value="1"/>
</dbReference>
<dbReference type="PANTHER" id="PTHR30250:SF27">
    <property type="entry name" value="POLYSACCHARIDE BIOSYNTHESIS PROTEIN"/>
    <property type="match status" value="1"/>
</dbReference>
<feature type="transmembrane region" description="Helical" evidence="6">
    <location>
        <begin position="57"/>
        <end position="84"/>
    </location>
</feature>
<gene>
    <name evidence="7" type="ORF">GCM10010412_020800</name>
</gene>
<keyword evidence="8" id="KW-1185">Reference proteome</keyword>
<proteinExistence type="predicted"/>
<comment type="subcellular location">
    <subcellularLocation>
        <location evidence="1">Cell membrane</location>
        <topology evidence="1">Multi-pass membrane protein</topology>
    </subcellularLocation>
</comment>
<evidence type="ECO:0000313" key="7">
    <source>
        <dbReference type="EMBL" id="GAA2653049.1"/>
    </source>
</evidence>
<dbReference type="EMBL" id="BAAATE010000004">
    <property type="protein sequence ID" value="GAA2653049.1"/>
    <property type="molecule type" value="Genomic_DNA"/>
</dbReference>
<evidence type="ECO:0000256" key="6">
    <source>
        <dbReference type="SAM" id="Phobius"/>
    </source>
</evidence>
<feature type="transmembrane region" description="Helical" evidence="6">
    <location>
        <begin position="364"/>
        <end position="382"/>
    </location>
</feature>
<evidence type="ECO:0008006" key="9">
    <source>
        <dbReference type="Google" id="ProtNLM"/>
    </source>
</evidence>
<name>A0ABP6DZH2_9ACTN</name>
<feature type="transmembrane region" description="Helical" evidence="6">
    <location>
        <begin position="332"/>
        <end position="357"/>
    </location>
</feature>
<dbReference type="InterPro" id="IPR002528">
    <property type="entry name" value="MATE_fam"/>
</dbReference>
<feature type="transmembrane region" description="Helical" evidence="6">
    <location>
        <begin position="181"/>
        <end position="199"/>
    </location>
</feature>
<evidence type="ECO:0000256" key="1">
    <source>
        <dbReference type="ARBA" id="ARBA00004651"/>
    </source>
</evidence>
<dbReference type="Pfam" id="PF01554">
    <property type="entry name" value="MatE"/>
    <property type="match status" value="1"/>
</dbReference>
<evidence type="ECO:0000256" key="5">
    <source>
        <dbReference type="ARBA" id="ARBA00023136"/>
    </source>
</evidence>
<evidence type="ECO:0000256" key="3">
    <source>
        <dbReference type="ARBA" id="ARBA00022692"/>
    </source>
</evidence>
<feature type="transmembrane region" description="Helical" evidence="6">
    <location>
        <begin position="96"/>
        <end position="117"/>
    </location>
</feature>